<reference evidence="4" key="2">
    <citation type="submission" date="2021-03" db="UniProtKB">
        <authorList>
            <consortium name="EnsemblPlants"/>
        </authorList>
    </citation>
    <scope>IDENTIFICATION</scope>
</reference>
<dbReference type="OMA" id="ICHENGW"/>
<gene>
    <name evidence="4" type="primary">LOC110717638</name>
</gene>
<evidence type="ECO:0008006" key="6">
    <source>
        <dbReference type="Google" id="ProtNLM"/>
    </source>
</evidence>
<dbReference type="Gene3D" id="3.30.160.20">
    <property type="match status" value="1"/>
</dbReference>
<evidence type="ECO:0000259" key="3">
    <source>
        <dbReference type="Pfam" id="PF25502"/>
    </source>
</evidence>
<reference evidence="4" key="1">
    <citation type="journal article" date="2017" name="Nature">
        <title>The genome of Chenopodium quinoa.</title>
        <authorList>
            <person name="Jarvis D.E."/>
            <person name="Ho Y.S."/>
            <person name="Lightfoot D.J."/>
            <person name="Schmoeckel S.M."/>
            <person name="Li B."/>
            <person name="Borm T.J.A."/>
            <person name="Ohyanagi H."/>
            <person name="Mineta K."/>
            <person name="Michell C.T."/>
            <person name="Saber N."/>
            <person name="Kharbatia N.M."/>
            <person name="Rupper R.R."/>
            <person name="Sharp A.R."/>
            <person name="Dally N."/>
            <person name="Boughton B.A."/>
            <person name="Woo Y.H."/>
            <person name="Gao G."/>
            <person name="Schijlen E.G.W.M."/>
            <person name="Guo X."/>
            <person name="Momin A.A."/>
            <person name="Negrao S."/>
            <person name="Al-Babili S."/>
            <person name="Gehring C."/>
            <person name="Roessner U."/>
            <person name="Jung C."/>
            <person name="Murphy K."/>
            <person name="Arold S.T."/>
            <person name="Gojobori T."/>
            <person name="van der Linden C.G."/>
            <person name="van Loo E.N."/>
            <person name="Jellen E.N."/>
            <person name="Maughan P.J."/>
            <person name="Tester M."/>
        </authorList>
    </citation>
    <scope>NUCLEOTIDE SEQUENCE [LARGE SCALE GENOMIC DNA]</scope>
    <source>
        <strain evidence="4">cv. PI 614886</strain>
    </source>
</reference>
<feature type="domain" description="DUF7915" evidence="3">
    <location>
        <begin position="164"/>
        <end position="306"/>
    </location>
</feature>
<accession>A0A803KTD6</accession>
<name>A0A803KTD6_CHEQI</name>
<sequence length="841" mass="93244">MLGMDSASEEMGPTEGAVLALLDFLVDPLLPARTTSRETITLSEEVLVAKQVHAVVVLYNYHHRIQHPDLKFLDFQSFCKLAVVLKPSLQLYFKLMQRTDAELEHIDEHLSLTEKAIMNACDISKSLDASSNYPIIEGWPVAKVAVFLIDYRKENCYLFHGSITQGVWSTIEKEVNGPSQGSEAVNKKKRVIKKASKENQTADVTGLQQLAYLAVKETCGINQCDLKILETHLVYSTSKPKTAVRLFIMQCTQTNQHANLVPINDVMDSLQGPLVRKDSISWIFTPVVEYFHLLPFADKVSDCLTRVMSQNSSEHVEVAKDDGTCNISPEQLSNPSHMPQNSSQHVEAAKDDGNCKSFHIRPEQPSNPSHMPQNSSQHVEAAKDDGSCKSLHTRPEQLSNPVHIPRNSSRHVEAPKDDINCKSVHIRPEQLSNPSNHIAANKIENLSGSSSMLETLLSNSAKNGTILQVNKEPFLITSEQNCTILKEKPLLSIPESQEVRNGNSNHLEEGTVPYVNSCQPEKPQHPEVEEVMKNNSSRRKWVPAEPVVYRKRNKTQKNNSNKISGSKTIDASIDFPRLAQEQSAATPSSHKKDILAQETDQTALAAGAIVVADFPVTSSHECDVEKDLSDNRVADTVMSDQDEKGDHALVPFDTDFKHLRKLQLTIASKEKLLSHTALNVLLRKREQLSLQIRNNEDEMALCDRSIQAILNGSEDDLAVKLDSILEGCNEICMKSSGTAGDKKALHLEDQDLPPVARRKRLSEADVSALSPSQELDRICNTNYWMLPTYILSGSEGGFLSTVTVKGVDFECSSEGTMHTNPHEARNSAASNVLAKLRSMVA</sequence>
<dbReference type="InterPro" id="IPR057235">
    <property type="entry name" value="DUF7913"/>
</dbReference>
<dbReference type="Proteomes" id="UP000596660">
    <property type="component" value="Unplaced"/>
</dbReference>
<dbReference type="SUPFAM" id="SSF54768">
    <property type="entry name" value="dsRNA-binding domain-like"/>
    <property type="match status" value="1"/>
</dbReference>
<dbReference type="PANTHER" id="PTHR33913">
    <property type="entry name" value="ALEURONE LAYER MORPHOGENESIS PROTEIN"/>
    <property type="match status" value="1"/>
</dbReference>
<dbReference type="InterPro" id="IPR057237">
    <property type="entry name" value="DUF7915"/>
</dbReference>
<evidence type="ECO:0000259" key="2">
    <source>
        <dbReference type="Pfam" id="PF25500"/>
    </source>
</evidence>
<feature type="compositionally biased region" description="Polar residues" evidence="1">
    <location>
        <begin position="325"/>
        <end position="345"/>
    </location>
</feature>
<feature type="domain" description="DUF7913" evidence="2">
    <location>
        <begin position="11"/>
        <end position="128"/>
    </location>
</feature>
<dbReference type="AlphaFoldDB" id="A0A803KTD6"/>
<feature type="compositionally biased region" description="Polar residues" evidence="1">
    <location>
        <begin position="364"/>
        <end position="378"/>
    </location>
</feature>
<evidence type="ECO:0000313" key="5">
    <source>
        <dbReference type="Proteomes" id="UP000596660"/>
    </source>
</evidence>
<organism evidence="4 5">
    <name type="scientific">Chenopodium quinoa</name>
    <name type="common">Quinoa</name>
    <dbReference type="NCBI Taxonomy" id="63459"/>
    <lineage>
        <taxon>Eukaryota</taxon>
        <taxon>Viridiplantae</taxon>
        <taxon>Streptophyta</taxon>
        <taxon>Embryophyta</taxon>
        <taxon>Tracheophyta</taxon>
        <taxon>Spermatophyta</taxon>
        <taxon>Magnoliopsida</taxon>
        <taxon>eudicotyledons</taxon>
        <taxon>Gunneridae</taxon>
        <taxon>Pentapetalae</taxon>
        <taxon>Caryophyllales</taxon>
        <taxon>Chenopodiaceae</taxon>
        <taxon>Chenopodioideae</taxon>
        <taxon>Atripliceae</taxon>
        <taxon>Chenopodium</taxon>
    </lineage>
</organism>
<dbReference type="Pfam" id="PF25500">
    <property type="entry name" value="DUF7913"/>
    <property type="match status" value="1"/>
</dbReference>
<dbReference type="PANTHER" id="PTHR33913:SF1">
    <property type="entry name" value="DRBM DOMAIN-CONTAINING PROTEIN"/>
    <property type="match status" value="1"/>
</dbReference>
<evidence type="ECO:0000313" key="4">
    <source>
        <dbReference type="EnsemblPlants" id="AUR62002294-RA:cds"/>
    </source>
</evidence>
<dbReference type="EnsemblPlants" id="AUR62002294-RA">
    <property type="protein sequence ID" value="AUR62002294-RA:cds"/>
    <property type="gene ID" value="AUR62002294"/>
</dbReference>
<feature type="region of interest" description="Disordered" evidence="1">
    <location>
        <begin position="315"/>
        <end position="413"/>
    </location>
</feature>
<keyword evidence="5" id="KW-1185">Reference proteome</keyword>
<evidence type="ECO:0000256" key="1">
    <source>
        <dbReference type="SAM" id="MobiDB-lite"/>
    </source>
</evidence>
<dbReference type="Pfam" id="PF25502">
    <property type="entry name" value="DUF7915"/>
    <property type="match status" value="1"/>
</dbReference>
<protein>
    <recommendedName>
        <fullName evidence="6">DRBM domain-containing protein</fullName>
    </recommendedName>
</protein>
<dbReference type="Gramene" id="AUR62002294-RA">
    <property type="protein sequence ID" value="AUR62002294-RA:cds"/>
    <property type="gene ID" value="AUR62002294"/>
</dbReference>
<proteinExistence type="predicted"/>